<evidence type="ECO:0000313" key="3">
    <source>
        <dbReference type="EMBL" id="GGE74525.1"/>
    </source>
</evidence>
<feature type="region of interest" description="Disordered" evidence="1">
    <location>
        <begin position="159"/>
        <end position="181"/>
    </location>
</feature>
<keyword evidence="4" id="KW-1185">Reference proteome</keyword>
<dbReference type="Proteomes" id="UP000605259">
    <property type="component" value="Unassembled WGS sequence"/>
</dbReference>
<dbReference type="EMBL" id="BMFK01000002">
    <property type="protein sequence ID" value="GGE74525.1"/>
    <property type="molecule type" value="Genomic_DNA"/>
</dbReference>
<gene>
    <name evidence="3" type="ORF">GCM10007140_25460</name>
</gene>
<feature type="signal peptide" evidence="2">
    <location>
        <begin position="1"/>
        <end position="23"/>
    </location>
</feature>
<protein>
    <submittedName>
        <fullName evidence="3">Uncharacterized protein</fullName>
    </submittedName>
</protein>
<sequence length="181" mass="21531">MKKIIWMIAISCLLLSMNMGAMAHEHGHGHHYHKMDKLERDVNNQYKEWHKQVFFWYYADQYYDKLPKQHQEKVDEKIKEESQALSINMANKTMPQLIKEIYAKKLEQHKNDIYAEAKEMNITTEGKSLADIAKEIVQQKMQYRKQALLQKAKELGISTEGKSMRDIAKEVREKEHKKTEH</sequence>
<reference evidence="3" key="2">
    <citation type="submission" date="2020-09" db="EMBL/GenBank/DDBJ databases">
        <authorList>
            <person name="Sun Q."/>
            <person name="Zhou Y."/>
        </authorList>
    </citation>
    <scope>NUCLEOTIDE SEQUENCE</scope>
    <source>
        <strain evidence="3">CGMCC 1.12698</strain>
    </source>
</reference>
<evidence type="ECO:0000256" key="1">
    <source>
        <dbReference type="SAM" id="MobiDB-lite"/>
    </source>
</evidence>
<dbReference type="RefSeq" id="WP_188388870.1">
    <property type="nucleotide sequence ID" value="NZ_BMFK01000002.1"/>
</dbReference>
<name>A0A917AU53_9BACI</name>
<evidence type="ECO:0000313" key="4">
    <source>
        <dbReference type="Proteomes" id="UP000605259"/>
    </source>
</evidence>
<organism evidence="3 4">
    <name type="scientific">Priestia taiwanensis</name>
    <dbReference type="NCBI Taxonomy" id="1347902"/>
    <lineage>
        <taxon>Bacteria</taxon>
        <taxon>Bacillati</taxon>
        <taxon>Bacillota</taxon>
        <taxon>Bacilli</taxon>
        <taxon>Bacillales</taxon>
        <taxon>Bacillaceae</taxon>
        <taxon>Priestia</taxon>
    </lineage>
</organism>
<keyword evidence="2" id="KW-0732">Signal</keyword>
<dbReference type="AlphaFoldDB" id="A0A917AU53"/>
<proteinExistence type="predicted"/>
<evidence type="ECO:0000256" key="2">
    <source>
        <dbReference type="SAM" id="SignalP"/>
    </source>
</evidence>
<comment type="caution">
    <text evidence="3">The sequence shown here is derived from an EMBL/GenBank/DDBJ whole genome shotgun (WGS) entry which is preliminary data.</text>
</comment>
<feature type="compositionally biased region" description="Basic and acidic residues" evidence="1">
    <location>
        <begin position="162"/>
        <end position="181"/>
    </location>
</feature>
<reference evidence="3" key="1">
    <citation type="journal article" date="2014" name="Int. J. Syst. Evol. Microbiol.">
        <title>Complete genome sequence of Corynebacterium casei LMG S-19264T (=DSM 44701T), isolated from a smear-ripened cheese.</title>
        <authorList>
            <consortium name="US DOE Joint Genome Institute (JGI-PGF)"/>
            <person name="Walter F."/>
            <person name="Albersmeier A."/>
            <person name="Kalinowski J."/>
            <person name="Ruckert C."/>
        </authorList>
    </citation>
    <scope>NUCLEOTIDE SEQUENCE</scope>
    <source>
        <strain evidence="3">CGMCC 1.12698</strain>
    </source>
</reference>
<accession>A0A917AU53</accession>
<feature type="chain" id="PRO_5037471683" evidence="2">
    <location>
        <begin position="24"/>
        <end position="181"/>
    </location>
</feature>